<feature type="chain" id="PRO_5022039830" description="Secreted protein" evidence="1">
    <location>
        <begin position="29"/>
        <end position="150"/>
    </location>
</feature>
<feature type="signal peptide" evidence="1">
    <location>
        <begin position="1"/>
        <end position="28"/>
    </location>
</feature>
<evidence type="ECO:0000313" key="2">
    <source>
        <dbReference type="EMBL" id="QDU95059.1"/>
    </source>
</evidence>
<accession>A0A518DT92</accession>
<proteinExistence type="predicted"/>
<sequence precursor="true">MQFLATRLLITALVLHATFGCCFHHAHALESTCCNASTASSASRRSPPSCCCTGHAEDVDLSTALVLEPAPTSDQPACPGSHDCDGVKCNFARTEISPENEISSVTSLLLLPLRLQECVVPSTVTASVVPDGMQPLRPLRLHLFLAVLRL</sequence>
<dbReference type="RefSeq" id="WP_145053841.1">
    <property type="nucleotide sequence ID" value="NZ_CP036433.1"/>
</dbReference>
<reference evidence="2 3" key="1">
    <citation type="submission" date="2019-02" db="EMBL/GenBank/DDBJ databases">
        <title>Deep-cultivation of Planctomycetes and their phenomic and genomic characterization uncovers novel biology.</title>
        <authorList>
            <person name="Wiegand S."/>
            <person name="Jogler M."/>
            <person name="Boedeker C."/>
            <person name="Pinto D."/>
            <person name="Vollmers J."/>
            <person name="Rivas-Marin E."/>
            <person name="Kohn T."/>
            <person name="Peeters S.H."/>
            <person name="Heuer A."/>
            <person name="Rast P."/>
            <person name="Oberbeckmann S."/>
            <person name="Bunk B."/>
            <person name="Jeske O."/>
            <person name="Meyerdierks A."/>
            <person name="Storesund J.E."/>
            <person name="Kallscheuer N."/>
            <person name="Luecker S."/>
            <person name="Lage O.M."/>
            <person name="Pohl T."/>
            <person name="Merkel B.J."/>
            <person name="Hornburger P."/>
            <person name="Mueller R.-W."/>
            <person name="Bruemmer F."/>
            <person name="Labrenz M."/>
            <person name="Spormann A.M."/>
            <person name="Op den Camp H."/>
            <person name="Overmann J."/>
            <person name="Amann R."/>
            <person name="Jetten M.S.M."/>
            <person name="Mascher T."/>
            <person name="Medema M.H."/>
            <person name="Devos D.P."/>
            <person name="Kaster A.-K."/>
            <person name="Ovreas L."/>
            <person name="Rohde M."/>
            <person name="Galperin M.Y."/>
            <person name="Jogler C."/>
        </authorList>
    </citation>
    <scope>NUCLEOTIDE SEQUENCE [LARGE SCALE GENOMIC DNA]</scope>
    <source>
        <strain evidence="2 3">Pla85_3_4</strain>
    </source>
</reference>
<gene>
    <name evidence="2" type="ORF">Pla8534_28710</name>
</gene>
<dbReference type="KEGG" id="lcre:Pla8534_28710"/>
<evidence type="ECO:0000256" key="1">
    <source>
        <dbReference type="SAM" id="SignalP"/>
    </source>
</evidence>
<organism evidence="2 3">
    <name type="scientific">Lignipirellula cremea</name>
    <dbReference type="NCBI Taxonomy" id="2528010"/>
    <lineage>
        <taxon>Bacteria</taxon>
        <taxon>Pseudomonadati</taxon>
        <taxon>Planctomycetota</taxon>
        <taxon>Planctomycetia</taxon>
        <taxon>Pirellulales</taxon>
        <taxon>Pirellulaceae</taxon>
        <taxon>Lignipirellula</taxon>
    </lineage>
</organism>
<dbReference type="Proteomes" id="UP000317648">
    <property type="component" value="Chromosome"/>
</dbReference>
<protein>
    <recommendedName>
        <fullName evidence="4">Secreted protein</fullName>
    </recommendedName>
</protein>
<dbReference type="PROSITE" id="PS51257">
    <property type="entry name" value="PROKAR_LIPOPROTEIN"/>
    <property type="match status" value="1"/>
</dbReference>
<dbReference type="AlphaFoldDB" id="A0A518DT92"/>
<dbReference type="EMBL" id="CP036433">
    <property type="protein sequence ID" value="QDU95059.1"/>
    <property type="molecule type" value="Genomic_DNA"/>
</dbReference>
<name>A0A518DT92_9BACT</name>
<keyword evidence="3" id="KW-1185">Reference proteome</keyword>
<evidence type="ECO:0000313" key="3">
    <source>
        <dbReference type="Proteomes" id="UP000317648"/>
    </source>
</evidence>
<evidence type="ECO:0008006" key="4">
    <source>
        <dbReference type="Google" id="ProtNLM"/>
    </source>
</evidence>
<keyword evidence="1" id="KW-0732">Signal</keyword>
<dbReference type="OrthoDB" id="269044at2"/>